<evidence type="ECO:0000259" key="6">
    <source>
        <dbReference type="PROSITE" id="PS51898"/>
    </source>
</evidence>
<proteinExistence type="inferred from homology"/>
<dbReference type="InterPro" id="IPR004107">
    <property type="entry name" value="Integrase_SAM-like_N"/>
</dbReference>
<evidence type="ECO:0000313" key="8">
    <source>
        <dbReference type="EMBL" id="NTY58681.1"/>
    </source>
</evidence>
<dbReference type="Gene3D" id="1.10.443.10">
    <property type="entry name" value="Intergrase catalytic core"/>
    <property type="match status" value="1"/>
</dbReference>
<dbReference type="Proteomes" id="UP000708347">
    <property type="component" value="Unassembled WGS sequence"/>
</dbReference>
<evidence type="ECO:0000256" key="2">
    <source>
        <dbReference type="ARBA" id="ARBA00022908"/>
    </source>
</evidence>
<dbReference type="InterPro" id="IPR010998">
    <property type="entry name" value="Integrase_recombinase_N"/>
</dbReference>
<keyword evidence="2" id="KW-0229">DNA integration</keyword>
<sequence>MARRKPAPLDLGLLLPSWELALRSERKSPATVKVYGDGVRTFLRWCEEHHHSPALDRELMKAFVADLLDAGAEPATARSRQLAMRRFSAWLEEEGEIDTDPLLGLKAPKLDTKVTDSLTEDELRKLIKACSGKEFRDRRDEAIVRLMAETGMRAGEVCGLTVPDVDLNRGLVTVRRGKGGKGRVAPFGAQTGVAIDRYLRMRRSHALADTPALWLGDRSKSLEYYGLHKSLKFRAERAGLTNFHPHLLRHTAASRWLAAGGSEGGLMAVAGWSTRDMIDRYTRSTAADRAAAEARGLNLGDL</sequence>
<accession>A0ABX2JUY1</accession>
<dbReference type="Gene3D" id="1.10.150.130">
    <property type="match status" value="1"/>
</dbReference>
<gene>
    <name evidence="8" type="ORF">FEG63_03825</name>
</gene>
<dbReference type="Pfam" id="PF00589">
    <property type="entry name" value="Phage_integrase"/>
    <property type="match status" value="1"/>
</dbReference>
<evidence type="ECO:0000256" key="1">
    <source>
        <dbReference type="ARBA" id="ARBA00008857"/>
    </source>
</evidence>
<feature type="domain" description="Core-binding (CB)" evidence="7">
    <location>
        <begin position="9"/>
        <end position="92"/>
    </location>
</feature>
<dbReference type="CDD" id="cd00397">
    <property type="entry name" value="DNA_BRE_C"/>
    <property type="match status" value="1"/>
</dbReference>
<dbReference type="EMBL" id="VBSB01000003">
    <property type="protein sequence ID" value="NTY58681.1"/>
    <property type="molecule type" value="Genomic_DNA"/>
</dbReference>
<dbReference type="InterPro" id="IPR044068">
    <property type="entry name" value="CB"/>
</dbReference>
<dbReference type="SUPFAM" id="SSF56349">
    <property type="entry name" value="DNA breaking-rejoining enzymes"/>
    <property type="match status" value="1"/>
</dbReference>
<evidence type="ECO:0000256" key="5">
    <source>
        <dbReference type="PROSITE-ProRule" id="PRU01248"/>
    </source>
</evidence>
<keyword evidence="4" id="KW-0233">DNA recombination</keyword>
<evidence type="ECO:0000313" key="9">
    <source>
        <dbReference type="Proteomes" id="UP000708347"/>
    </source>
</evidence>
<feature type="domain" description="Tyr recombinase" evidence="6">
    <location>
        <begin position="113"/>
        <end position="295"/>
    </location>
</feature>
<dbReference type="PANTHER" id="PTHR30349:SF41">
    <property type="entry name" value="INTEGRASE_RECOMBINASE PROTEIN MJ0367-RELATED"/>
    <property type="match status" value="1"/>
</dbReference>
<dbReference type="InterPro" id="IPR013762">
    <property type="entry name" value="Integrase-like_cat_sf"/>
</dbReference>
<evidence type="ECO:0000256" key="4">
    <source>
        <dbReference type="ARBA" id="ARBA00023172"/>
    </source>
</evidence>
<dbReference type="PANTHER" id="PTHR30349">
    <property type="entry name" value="PHAGE INTEGRASE-RELATED"/>
    <property type="match status" value="1"/>
</dbReference>
<dbReference type="InterPro" id="IPR011010">
    <property type="entry name" value="DNA_brk_join_enz"/>
</dbReference>
<keyword evidence="9" id="KW-1185">Reference proteome</keyword>
<dbReference type="RefSeq" id="WP_174396633.1">
    <property type="nucleotide sequence ID" value="NZ_VBSB01000003.1"/>
</dbReference>
<evidence type="ECO:0000259" key="7">
    <source>
        <dbReference type="PROSITE" id="PS51900"/>
    </source>
</evidence>
<organism evidence="8 9">
    <name type="scientific">Mycolicibacterium sphagni</name>
    <dbReference type="NCBI Taxonomy" id="1786"/>
    <lineage>
        <taxon>Bacteria</taxon>
        <taxon>Bacillati</taxon>
        <taxon>Actinomycetota</taxon>
        <taxon>Actinomycetes</taxon>
        <taxon>Mycobacteriales</taxon>
        <taxon>Mycobacteriaceae</taxon>
        <taxon>Mycolicibacterium</taxon>
    </lineage>
</organism>
<keyword evidence="3 5" id="KW-0238">DNA-binding</keyword>
<protein>
    <submittedName>
        <fullName evidence="8">Integrase</fullName>
    </submittedName>
</protein>
<dbReference type="PROSITE" id="PS51898">
    <property type="entry name" value="TYR_RECOMBINASE"/>
    <property type="match status" value="1"/>
</dbReference>
<comment type="caution">
    <text evidence="8">The sequence shown here is derived from an EMBL/GenBank/DDBJ whole genome shotgun (WGS) entry which is preliminary data.</text>
</comment>
<name>A0ABX2JUY1_9MYCO</name>
<dbReference type="Pfam" id="PF02899">
    <property type="entry name" value="Phage_int_SAM_1"/>
    <property type="match status" value="1"/>
</dbReference>
<dbReference type="PROSITE" id="PS51900">
    <property type="entry name" value="CB"/>
    <property type="match status" value="1"/>
</dbReference>
<dbReference type="InterPro" id="IPR002104">
    <property type="entry name" value="Integrase_catalytic"/>
</dbReference>
<comment type="similarity">
    <text evidence="1">Belongs to the 'phage' integrase family.</text>
</comment>
<dbReference type="InterPro" id="IPR050090">
    <property type="entry name" value="Tyrosine_recombinase_XerCD"/>
</dbReference>
<reference evidence="8 9" key="1">
    <citation type="submission" date="2019-05" db="EMBL/GenBank/DDBJ databases">
        <title>Mycolicibacterium sphagni ENV482 genome assembly.</title>
        <authorList>
            <person name="Chen W."/>
            <person name="Faulkner N.W."/>
            <person name="Hyman M.R."/>
        </authorList>
    </citation>
    <scope>NUCLEOTIDE SEQUENCE [LARGE SCALE GENOMIC DNA]</scope>
    <source>
        <strain evidence="8 9">ENV482</strain>
    </source>
</reference>
<evidence type="ECO:0000256" key="3">
    <source>
        <dbReference type="ARBA" id="ARBA00023125"/>
    </source>
</evidence>